<proteinExistence type="predicted"/>
<dbReference type="eggNOG" id="ENOG502RN1X">
    <property type="taxonomic scope" value="Eukaryota"/>
</dbReference>
<dbReference type="EMBL" id="ADBL01002523">
    <property type="status" value="NOT_ANNOTATED_CDS"/>
    <property type="molecule type" value="Genomic_DNA"/>
</dbReference>
<name>A0A0C4EB01_MAGP6</name>
<protein>
    <submittedName>
        <fullName evidence="2 3">Uncharacterized protein</fullName>
    </submittedName>
</protein>
<keyword evidence="4" id="KW-1185">Reference proteome</keyword>
<evidence type="ECO:0000313" key="3">
    <source>
        <dbReference type="EnsemblFungi" id="MAPG_09841T0"/>
    </source>
</evidence>
<dbReference type="Proteomes" id="UP000011715">
    <property type="component" value="Unassembled WGS sequence"/>
</dbReference>
<dbReference type="OrthoDB" id="10600252at2759"/>
<reference evidence="2" key="2">
    <citation type="submission" date="2010-05" db="EMBL/GenBank/DDBJ databases">
        <title>The Genome Sequence of Magnaporthe poae strain ATCC 64411.</title>
        <authorList>
            <consortium name="The Broad Institute Genome Sequencing Platform"/>
            <consortium name="Broad Institute Genome Sequencing Center for Infectious Disease"/>
            <person name="Ma L.-J."/>
            <person name="Dead R."/>
            <person name="Young S."/>
            <person name="Zeng Q."/>
            <person name="Koehrsen M."/>
            <person name="Alvarado L."/>
            <person name="Berlin A."/>
            <person name="Chapman S.B."/>
            <person name="Chen Z."/>
            <person name="Freedman E."/>
            <person name="Gellesch M."/>
            <person name="Goldberg J."/>
            <person name="Griggs A."/>
            <person name="Gujja S."/>
            <person name="Heilman E.R."/>
            <person name="Heiman D."/>
            <person name="Hepburn T."/>
            <person name="Howarth C."/>
            <person name="Jen D."/>
            <person name="Larson L."/>
            <person name="Mehta T."/>
            <person name="Neiman D."/>
            <person name="Pearson M."/>
            <person name="Roberts A."/>
            <person name="Saif S."/>
            <person name="Shea T."/>
            <person name="Shenoy N."/>
            <person name="Sisk P."/>
            <person name="Stolte C."/>
            <person name="Sykes S."/>
            <person name="Walk T."/>
            <person name="White J."/>
            <person name="Yandava C."/>
            <person name="Haas B."/>
            <person name="Nusbaum C."/>
            <person name="Birren B."/>
        </authorList>
    </citation>
    <scope>NUCLEOTIDE SEQUENCE</scope>
    <source>
        <strain evidence="2">ATCC 64411</strain>
    </source>
</reference>
<evidence type="ECO:0000313" key="4">
    <source>
        <dbReference type="Proteomes" id="UP000011715"/>
    </source>
</evidence>
<reference evidence="4" key="1">
    <citation type="submission" date="2010-05" db="EMBL/GenBank/DDBJ databases">
        <title>The genome sequence of Magnaporthe poae strain ATCC 64411.</title>
        <authorList>
            <person name="Ma L.-J."/>
            <person name="Dead R."/>
            <person name="Young S."/>
            <person name="Zeng Q."/>
            <person name="Koehrsen M."/>
            <person name="Alvarado L."/>
            <person name="Berlin A."/>
            <person name="Chapman S.B."/>
            <person name="Chen Z."/>
            <person name="Freedman E."/>
            <person name="Gellesch M."/>
            <person name="Goldberg J."/>
            <person name="Griggs A."/>
            <person name="Gujja S."/>
            <person name="Heilman E.R."/>
            <person name="Heiman D."/>
            <person name="Hepburn T."/>
            <person name="Howarth C."/>
            <person name="Jen D."/>
            <person name="Larson L."/>
            <person name="Mehta T."/>
            <person name="Neiman D."/>
            <person name="Pearson M."/>
            <person name="Roberts A."/>
            <person name="Saif S."/>
            <person name="Shea T."/>
            <person name="Shenoy N."/>
            <person name="Sisk P."/>
            <person name="Stolte C."/>
            <person name="Sykes S."/>
            <person name="Walk T."/>
            <person name="White J."/>
            <person name="Yandava C."/>
            <person name="Haas B."/>
            <person name="Nusbaum C."/>
            <person name="Birren B."/>
        </authorList>
    </citation>
    <scope>NUCLEOTIDE SEQUENCE [LARGE SCALE GENOMIC DNA]</scope>
    <source>
        <strain evidence="4">ATCC 64411 / 73-15</strain>
    </source>
</reference>
<sequence length="357" mass="38988">MSRRQALKDKLRASSSNLRVRTKHLGWRVKSKVGDVVRAICNAGAVAATAPVPIPFMPMAPPTPAATTYTQQAYPLSHNVSLESATATPQHNHQQPTHSHGSSATGSPGSPRYALTAEEEFGQTLIKVAAARDAQAINKPRLKVRVRSGSSATSSRVVTPTAPITLSLSAVMVVMDYAPHEGIFDAAYHDRDIDFTEQADAPTVDLSRWVSSDEGDSLNPKGLDEFELEEVFGHAIGYNDPDPYQEVWDYLVRYYDIRNPSPSDGDARSYSSMSHYSDEEVDSVSTDEAKEDAAHVEAMLGLPMHGSPVAYHEAKGNTGVMDTILENEDEWECSDVSLAEFAREIAPPARIHYAQTY</sequence>
<reference evidence="3" key="5">
    <citation type="submission" date="2015-06" db="UniProtKB">
        <authorList>
            <consortium name="EnsemblFungi"/>
        </authorList>
    </citation>
    <scope>IDENTIFICATION</scope>
    <source>
        <strain evidence="3">ATCC 64411</strain>
    </source>
</reference>
<feature type="compositionally biased region" description="Polar residues" evidence="1">
    <location>
        <begin position="85"/>
        <end position="108"/>
    </location>
</feature>
<accession>A0A0C4EB01</accession>
<reference evidence="2" key="3">
    <citation type="submission" date="2011-03" db="EMBL/GenBank/DDBJ databases">
        <title>Annotation of Magnaporthe poae ATCC 64411.</title>
        <authorList>
            <person name="Ma L.-J."/>
            <person name="Dead R."/>
            <person name="Young S.K."/>
            <person name="Zeng Q."/>
            <person name="Gargeya S."/>
            <person name="Fitzgerald M."/>
            <person name="Haas B."/>
            <person name="Abouelleil A."/>
            <person name="Alvarado L."/>
            <person name="Arachchi H.M."/>
            <person name="Berlin A."/>
            <person name="Brown A."/>
            <person name="Chapman S.B."/>
            <person name="Chen Z."/>
            <person name="Dunbar C."/>
            <person name="Freedman E."/>
            <person name="Gearin G."/>
            <person name="Gellesch M."/>
            <person name="Goldberg J."/>
            <person name="Griggs A."/>
            <person name="Gujja S."/>
            <person name="Heiman D."/>
            <person name="Howarth C."/>
            <person name="Larson L."/>
            <person name="Lui A."/>
            <person name="MacDonald P.J.P."/>
            <person name="Mehta T."/>
            <person name="Montmayeur A."/>
            <person name="Murphy C."/>
            <person name="Neiman D."/>
            <person name="Pearson M."/>
            <person name="Priest M."/>
            <person name="Roberts A."/>
            <person name="Saif S."/>
            <person name="Shea T."/>
            <person name="Shenoy N."/>
            <person name="Sisk P."/>
            <person name="Stolte C."/>
            <person name="Sykes S."/>
            <person name="Yandava C."/>
            <person name="Wortman J."/>
            <person name="Nusbaum C."/>
            <person name="Birren B."/>
        </authorList>
    </citation>
    <scope>NUCLEOTIDE SEQUENCE</scope>
    <source>
        <strain evidence="2">ATCC 64411</strain>
    </source>
</reference>
<organism evidence="3 4">
    <name type="scientific">Magnaporthiopsis poae (strain ATCC 64411 / 73-15)</name>
    <name type="common">Kentucky bluegrass fungus</name>
    <name type="synonym">Magnaporthe poae</name>
    <dbReference type="NCBI Taxonomy" id="644358"/>
    <lineage>
        <taxon>Eukaryota</taxon>
        <taxon>Fungi</taxon>
        <taxon>Dikarya</taxon>
        <taxon>Ascomycota</taxon>
        <taxon>Pezizomycotina</taxon>
        <taxon>Sordariomycetes</taxon>
        <taxon>Sordariomycetidae</taxon>
        <taxon>Magnaporthales</taxon>
        <taxon>Magnaporthaceae</taxon>
        <taxon>Magnaporthiopsis</taxon>
    </lineage>
</organism>
<feature type="region of interest" description="Disordered" evidence="1">
    <location>
        <begin position="85"/>
        <end position="113"/>
    </location>
</feature>
<reference evidence="3" key="4">
    <citation type="journal article" date="2015" name="G3 (Bethesda)">
        <title>Genome sequences of three phytopathogenic species of the Magnaporthaceae family of fungi.</title>
        <authorList>
            <person name="Okagaki L.H."/>
            <person name="Nunes C.C."/>
            <person name="Sailsbery J."/>
            <person name="Clay B."/>
            <person name="Brown D."/>
            <person name="John T."/>
            <person name="Oh Y."/>
            <person name="Young N."/>
            <person name="Fitzgerald M."/>
            <person name="Haas B.J."/>
            <person name="Zeng Q."/>
            <person name="Young S."/>
            <person name="Adiconis X."/>
            <person name="Fan L."/>
            <person name="Levin J.Z."/>
            <person name="Mitchell T.K."/>
            <person name="Okubara P.A."/>
            <person name="Farman M.L."/>
            <person name="Kohn L.M."/>
            <person name="Birren B."/>
            <person name="Ma L.-J."/>
            <person name="Dean R.A."/>
        </authorList>
    </citation>
    <scope>NUCLEOTIDE SEQUENCE</scope>
    <source>
        <strain evidence="3">ATCC 64411 / 73-15</strain>
    </source>
</reference>
<dbReference type="VEuPathDB" id="FungiDB:MAPG_09841"/>
<evidence type="ECO:0000256" key="1">
    <source>
        <dbReference type="SAM" id="MobiDB-lite"/>
    </source>
</evidence>
<evidence type="ECO:0000313" key="2">
    <source>
        <dbReference type="EMBL" id="KLU91320.1"/>
    </source>
</evidence>
<dbReference type="EMBL" id="GL876977">
    <property type="protein sequence ID" value="KLU91320.1"/>
    <property type="molecule type" value="Genomic_DNA"/>
</dbReference>
<gene>
    <name evidence="2" type="ORF">MAPG_09841</name>
</gene>
<dbReference type="AlphaFoldDB" id="A0A0C4EB01"/>
<dbReference type="EnsemblFungi" id="MAPG_09841T0">
    <property type="protein sequence ID" value="MAPG_09841T0"/>
    <property type="gene ID" value="MAPG_09841"/>
</dbReference>